<evidence type="ECO:0000313" key="1">
    <source>
        <dbReference type="EMBL" id="KAG2641019.1"/>
    </source>
</evidence>
<dbReference type="AlphaFoldDB" id="A0A8T0WCV7"/>
<proteinExistence type="predicted"/>
<name>A0A8T0WCV7_PANVG</name>
<gene>
    <name evidence="1" type="ORF">PVAP13_2KG139400</name>
</gene>
<comment type="caution">
    <text evidence="1">The sequence shown here is derived from an EMBL/GenBank/DDBJ whole genome shotgun (WGS) entry which is preliminary data.</text>
</comment>
<sequence>MRRHAGRIVLLADAREIRIRAYSGEGSARDDAWALDLPPAARDLEVVGAPGHAAPAVAGPGAAALRKLSLGSVVIRGWPPHLLSLRPRLDELDIFSSRIGHARVDVRLPLLRFIDLDEVDVSPEDGRSGGPPFGEITIDAPELLELDVTCNAGSTTDYKSFRVRAPRLRLLCWANQFAERVAIDVGRPGSVKVGVIQQRSVYTREMESSREQMMQMLGGLLPDLPPESIAGVARPYMTLGECVDSDDDEDEPKQEKLTCDIDGLMSRGI</sequence>
<protein>
    <submittedName>
        <fullName evidence="1">Uncharacterized protein</fullName>
    </submittedName>
</protein>
<keyword evidence="2" id="KW-1185">Reference proteome</keyword>
<accession>A0A8T0WCV7</accession>
<organism evidence="1 2">
    <name type="scientific">Panicum virgatum</name>
    <name type="common">Blackwell switchgrass</name>
    <dbReference type="NCBI Taxonomy" id="38727"/>
    <lineage>
        <taxon>Eukaryota</taxon>
        <taxon>Viridiplantae</taxon>
        <taxon>Streptophyta</taxon>
        <taxon>Embryophyta</taxon>
        <taxon>Tracheophyta</taxon>
        <taxon>Spermatophyta</taxon>
        <taxon>Magnoliopsida</taxon>
        <taxon>Liliopsida</taxon>
        <taxon>Poales</taxon>
        <taxon>Poaceae</taxon>
        <taxon>PACMAD clade</taxon>
        <taxon>Panicoideae</taxon>
        <taxon>Panicodae</taxon>
        <taxon>Paniceae</taxon>
        <taxon>Panicinae</taxon>
        <taxon>Panicum</taxon>
        <taxon>Panicum sect. Hiantes</taxon>
    </lineage>
</organism>
<dbReference type="Proteomes" id="UP000823388">
    <property type="component" value="Chromosome 2K"/>
</dbReference>
<reference evidence="1" key="1">
    <citation type="submission" date="2020-05" db="EMBL/GenBank/DDBJ databases">
        <title>WGS assembly of Panicum virgatum.</title>
        <authorList>
            <person name="Lovell J.T."/>
            <person name="Jenkins J."/>
            <person name="Shu S."/>
            <person name="Juenger T.E."/>
            <person name="Schmutz J."/>
        </authorList>
    </citation>
    <scope>NUCLEOTIDE SEQUENCE</scope>
    <source>
        <strain evidence="1">AP13</strain>
    </source>
</reference>
<dbReference type="OrthoDB" id="657590at2759"/>
<evidence type="ECO:0000313" key="2">
    <source>
        <dbReference type="Proteomes" id="UP000823388"/>
    </source>
</evidence>
<dbReference type="EMBL" id="CM029039">
    <property type="protein sequence ID" value="KAG2641019.1"/>
    <property type="molecule type" value="Genomic_DNA"/>
</dbReference>